<dbReference type="RefSeq" id="WP_253053719.1">
    <property type="nucleotide sequence ID" value="NZ_JAMXWN010000005.1"/>
</dbReference>
<accession>A0ABW1WD89</accession>
<comment type="caution">
    <text evidence="1">The sequence shown here is derived from an EMBL/GenBank/DDBJ whole genome shotgun (WGS) entry which is preliminary data.</text>
</comment>
<protein>
    <submittedName>
        <fullName evidence="1">Head-tail connector protein</fullName>
    </submittedName>
</protein>
<proteinExistence type="predicted"/>
<organism evidence="1 2">
    <name type="scientific">Sporolactobacillus kofuensis</name>
    <dbReference type="NCBI Taxonomy" id="269672"/>
    <lineage>
        <taxon>Bacteria</taxon>
        <taxon>Bacillati</taxon>
        <taxon>Bacillota</taxon>
        <taxon>Bacilli</taxon>
        <taxon>Bacillales</taxon>
        <taxon>Sporolactobacillaceae</taxon>
        <taxon>Sporolactobacillus</taxon>
    </lineage>
</organism>
<evidence type="ECO:0000313" key="1">
    <source>
        <dbReference type="EMBL" id="MFC6385129.1"/>
    </source>
</evidence>
<dbReference type="CDD" id="cd08054">
    <property type="entry name" value="gp6"/>
    <property type="match status" value="1"/>
</dbReference>
<name>A0ABW1WD89_9BACL</name>
<dbReference type="InterPro" id="IPR006450">
    <property type="entry name" value="Phage_HK97_gp6-like"/>
</dbReference>
<gene>
    <name evidence="1" type="ORF">ACFP7A_00820</name>
</gene>
<reference evidence="2" key="1">
    <citation type="journal article" date="2019" name="Int. J. Syst. Evol. Microbiol.">
        <title>The Global Catalogue of Microorganisms (GCM) 10K type strain sequencing project: providing services to taxonomists for standard genome sequencing and annotation.</title>
        <authorList>
            <consortium name="The Broad Institute Genomics Platform"/>
            <consortium name="The Broad Institute Genome Sequencing Center for Infectious Disease"/>
            <person name="Wu L."/>
            <person name="Ma J."/>
        </authorList>
    </citation>
    <scope>NUCLEOTIDE SEQUENCE [LARGE SCALE GENOMIC DNA]</scope>
    <source>
        <strain evidence="2">CCUG 42001</strain>
    </source>
</reference>
<dbReference type="Proteomes" id="UP001596267">
    <property type="component" value="Unassembled WGS sequence"/>
</dbReference>
<dbReference type="Gene3D" id="1.10.3230.30">
    <property type="entry name" value="Phage gp6-like head-tail connector protein"/>
    <property type="match status" value="1"/>
</dbReference>
<evidence type="ECO:0000313" key="2">
    <source>
        <dbReference type="Proteomes" id="UP001596267"/>
    </source>
</evidence>
<sequence>MAILTPDEAREYLRATPDELGDNEANSYISAAETYLIGAGCTLNPDDELAKIAAKMLIVDHYENRDPESRSTGKLDAGLKGIITQLQLTDPVV</sequence>
<dbReference type="EMBL" id="JBHSTQ010000001">
    <property type="protein sequence ID" value="MFC6385129.1"/>
    <property type="molecule type" value="Genomic_DNA"/>
</dbReference>
<keyword evidence="2" id="KW-1185">Reference proteome</keyword>
<dbReference type="NCBIfam" id="TIGR01560">
    <property type="entry name" value="put_DNA_pack"/>
    <property type="match status" value="1"/>
</dbReference>